<dbReference type="EMBL" id="CP019352">
    <property type="protein sequence ID" value="APX99011.1"/>
    <property type="molecule type" value="Genomic_DNA"/>
</dbReference>
<keyword evidence="1" id="KW-0732">Signal</keyword>
<dbReference type="KEGG" id="lvn:BWR22_01365"/>
<keyword evidence="3" id="KW-1185">Reference proteome</keyword>
<proteinExistence type="predicted"/>
<evidence type="ECO:0000313" key="2">
    <source>
        <dbReference type="EMBL" id="APX99011.1"/>
    </source>
</evidence>
<organism evidence="2 3">
    <name type="scientific">Lacinutrix venerupis</name>
    <dbReference type="NCBI Taxonomy" id="1486034"/>
    <lineage>
        <taxon>Bacteria</taxon>
        <taxon>Pseudomonadati</taxon>
        <taxon>Bacteroidota</taxon>
        <taxon>Flavobacteriia</taxon>
        <taxon>Flavobacteriales</taxon>
        <taxon>Flavobacteriaceae</taxon>
        <taxon>Lacinutrix</taxon>
    </lineage>
</organism>
<reference evidence="2 3" key="1">
    <citation type="submission" date="2017-01" db="EMBL/GenBank/DDBJ databases">
        <title>Complete genome of Lacinutrix venerupis DOK2-8 isolated from seawater in Dokdo.</title>
        <authorList>
            <person name="Chi W.-J."/>
            <person name="Kim J.H."/>
        </authorList>
    </citation>
    <scope>NUCLEOTIDE SEQUENCE [LARGE SCALE GENOMIC DNA]</scope>
    <source>
        <strain evidence="2 3">DOK2-8</strain>
    </source>
</reference>
<evidence type="ECO:0008006" key="4">
    <source>
        <dbReference type="Google" id="ProtNLM"/>
    </source>
</evidence>
<sequence>MRFSFFLAVISFTFSGINAQNISLPSNFKQGKCYERCFYYDKPVEWKEVECNKSEKNKLPGTNVFTVKKTGKEQEKFISYQKQLINLGYNLDANGYLDEKTIKAHHKYLKYQAKQAKKAKRRNRKNI</sequence>
<evidence type="ECO:0000256" key="1">
    <source>
        <dbReference type="SAM" id="SignalP"/>
    </source>
</evidence>
<dbReference type="AlphaFoldDB" id="A0AAC9LLL8"/>
<protein>
    <recommendedName>
        <fullName evidence="4">Peptidoglycan binding protein</fullName>
    </recommendedName>
</protein>
<evidence type="ECO:0000313" key="3">
    <source>
        <dbReference type="Proteomes" id="UP000187506"/>
    </source>
</evidence>
<name>A0AAC9LLL8_9FLAO</name>
<dbReference type="Proteomes" id="UP000187506">
    <property type="component" value="Chromosome"/>
</dbReference>
<gene>
    <name evidence="2" type="ORF">BWR22_01365</name>
</gene>
<dbReference type="RefSeq" id="WP_076731655.1">
    <property type="nucleotide sequence ID" value="NZ_CP019352.1"/>
</dbReference>
<feature type="chain" id="PRO_5042002643" description="Peptidoglycan binding protein" evidence="1">
    <location>
        <begin position="20"/>
        <end position="127"/>
    </location>
</feature>
<accession>A0AAC9LLL8</accession>
<feature type="signal peptide" evidence="1">
    <location>
        <begin position="1"/>
        <end position="19"/>
    </location>
</feature>